<feature type="compositionally biased region" description="Basic residues" evidence="2">
    <location>
        <begin position="155"/>
        <end position="165"/>
    </location>
</feature>
<dbReference type="RefSeq" id="WP_100064588.1">
    <property type="nucleotide sequence ID" value="NZ_NUSQ01000060.1"/>
</dbReference>
<evidence type="ECO:0000256" key="2">
    <source>
        <dbReference type="SAM" id="MobiDB-lite"/>
    </source>
</evidence>
<reference evidence="3 4" key="1">
    <citation type="submission" date="2017-09" db="EMBL/GenBank/DDBJ databases">
        <title>Large-scale bioinformatics analysis of Bacillus genomes uncovers conserved roles of natural products in bacterial physiology.</title>
        <authorList>
            <consortium name="Agbiome Team Llc"/>
            <person name="Bleich R.M."/>
            <person name="Grubbs K.J."/>
            <person name="Santa Maria K.C."/>
            <person name="Allen S.E."/>
            <person name="Farag S."/>
            <person name="Shank E.A."/>
            <person name="Bowers A."/>
        </authorList>
    </citation>
    <scope>NUCLEOTIDE SEQUENCE [LARGE SCALE GENOMIC DNA]</scope>
    <source>
        <strain evidence="3 4">AFS044250</strain>
    </source>
</reference>
<dbReference type="EMBL" id="NUSQ01000060">
    <property type="protein sequence ID" value="PHD69792.1"/>
    <property type="molecule type" value="Genomic_DNA"/>
</dbReference>
<feature type="coiled-coil region" evidence="1">
    <location>
        <begin position="94"/>
        <end position="140"/>
    </location>
</feature>
<proteinExistence type="predicted"/>
<dbReference type="AlphaFoldDB" id="A0A2C4QZD1"/>
<organism evidence="3 4">
    <name type="scientific">Bacillus toyonensis</name>
    <dbReference type="NCBI Taxonomy" id="155322"/>
    <lineage>
        <taxon>Bacteria</taxon>
        <taxon>Bacillati</taxon>
        <taxon>Bacillota</taxon>
        <taxon>Bacilli</taxon>
        <taxon>Bacillales</taxon>
        <taxon>Bacillaceae</taxon>
        <taxon>Bacillus</taxon>
        <taxon>Bacillus cereus group</taxon>
    </lineage>
</organism>
<dbReference type="Proteomes" id="UP000225997">
    <property type="component" value="Unassembled WGS sequence"/>
</dbReference>
<protein>
    <submittedName>
        <fullName evidence="3">Uncharacterized protein</fullName>
    </submittedName>
</protein>
<keyword evidence="1" id="KW-0175">Coiled coil</keyword>
<name>A0A2C4QZD1_9BACI</name>
<evidence type="ECO:0000256" key="1">
    <source>
        <dbReference type="SAM" id="Coils"/>
    </source>
</evidence>
<accession>A0A2C4QZD1</accession>
<comment type="caution">
    <text evidence="3">The sequence shown here is derived from an EMBL/GenBank/DDBJ whole genome shotgun (WGS) entry which is preliminary data.</text>
</comment>
<sequence length="196" mass="22973">MKEMKQIEKAMKLKHEAELKMLKEMAFFLELEGFEYDVWLFNGVELTVNGTENDGLDFQIKTSGSDYVLEAEYLEYEEGYGDHTYVEKLKRKTAKSIVNNIMRINDNIKELAKKQRKEIKESYEARMNAEKRYKQKIREEVIAELQKEQANTKKAPAKKRTRKAAKKTETKAPMIPKVPEIPETPTDILNDPYPDF</sequence>
<evidence type="ECO:0000313" key="4">
    <source>
        <dbReference type="Proteomes" id="UP000225997"/>
    </source>
</evidence>
<evidence type="ECO:0000313" key="3">
    <source>
        <dbReference type="EMBL" id="PHD69792.1"/>
    </source>
</evidence>
<feature type="region of interest" description="Disordered" evidence="2">
    <location>
        <begin position="148"/>
        <end position="196"/>
    </location>
</feature>
<gene>
    <name evidence="3" type="ORF">COF40_15135</name>
</gene>